<name>A0A0G0QL42_9BACT</name>
<dbReference type="PATRIC" id="fig|1619033.3.peg.23"/>
<evidence type="ECO:0000313" key="3">
    <source>
        <dbReference type="EMBL" id="KKR41119.1"/>
    </source>
</evidence>
<reference evidence="3 4" key="1">
    <citation type="journal article" date="2015" name="Nature">
        <title>rRNA introns, odd ribosomes, and small enigmatic genomes across a large radiation of phyla.</title>
        <authorList>
            <person name="Brown C.T."/>
            <person name="Hug L.A."/>
            <person name="Thomas B.C."/>
            <person name="Sharon I."/>
            <person name="Castelle C.J."/>
            <person name="Singh A."/>
            <person name="Wilkins M.J."/>
            <person name="Williams K.H."/>
            <person name="Banfield J.F."/>
        </authorList>
    </citation>
    <scope>NUCLEOTIDE SEQUENCE [LARGE SCALE GENOMIC DNA]</scope>
</reference>
<dbReference type="InterPro" id="IPR025286">
    <property type="entry name" value="MOFRL_assoc_dom"/>
</dbReference>
<dbReference type="InterPro" id="IPR037035">
    <property type="entry name" value="GK-like_C_sf"/>
</dbReference>
<dbReference type="EMBL" id="LBXZ01000001">
    <property type="protein sequence ID" value="KKR41119.1"/>
    <property type="molecule type" value="Genomic_DNA"/>
</dbReference>
<proteinExistence type="predicted"/>
<dbReference type="PANTHER" id="PTHR12227">
    <property type="entry name" value="GLYCERATE KINASE"/>
    <property type="match status" value="1"/>
</dbReference>
<evidence type="ECO:0000259" key="2">
    <source>
        <dbReference type="Pfam" id="PF13660"/>
    </source>
</evidence>
<gene>
    <name evidence="3" type="ORF">UT75_C0001G0023</name>
</gene>
<organism evidence="3 4">
    <name type="scientific">Candidatus Yanofskybacteria bacterium GW2011_GWE2_40_11</name>
    <dbReference type="NCBI Taxonomy" id="1619033"/>
    <lineage>
        <taxon>Bacteria</taxon>
        <taxon>Candidatus Yanofskyibacteriota</taxon>
    </lineage>
</organism>
<dbReference type="Gene3D" id="3.40.1480.10">
    <property type="entry name" value="MOFRL domain"/>
    <property type="match status" value="1"/>
</dbReference>
<feature type="domain" description="MOFRL" evidence="1">
    <location>
        <begin position="317"/>
        <end position="418"/>
    </location>
</feature>
<dbReference type="PANTHER" id="PTHR12227:SF0">
    <property type="entry name" value="GLYCERATE KINASE"/>
    <property type="match status" value="1"/>
</dbReference>
<dbReference type="Gene3D" id="3.40.50.10180">
    <property type="entry name" value="Glycerate kinase, MOFRL-like N-terminal domain"/>
    <property type="match status" value="1"/>
</dbReference>
<dbReference type="GO" id="GO:0005737">
    <property type="term" value="C:cytoplasm"/>
    <property type="evidence" value="ECO:0007669"/>
    <property type="project" value="TreeGrafter"/>
</dbReference>
<dbReference type="AlphaFoldDB" id="A0A0G0QL42"/>
<dbReference type="SUPFAM" id="SSF82544">
    <property type="entry name" value="GckA/TtuD-like"/>
    <property type="match status" value="1"/>
</dbReference>
<dbReference type="GO" id="GO:0008887">
    <property type="term" value="F:glycerate kinase activity"/>
    <property type="evidence" value="ECO:0007669"/>
    <property type="project" value="InterPro"/>
</dbReference>
<dbReference type="Pfam" id="PF13660">
    <property type="entry name" value="DUF4147"/>
    <property type="match status" value="1"/>
</dbReference>
<evidence type="ECO:0000313" key="4">
    <source>
        <dbReference type="Proteomes" id="UP000034072"/>
    </source>
</evidence>
<dbReference type="InterPro" id="IPR038614">
    <property type="entry name" value="GK_N_sf"/>
</dbReference>
<accession>A0A0G0QL42</accession>
<dbReference type="Pfam" id="PF05161">
    <property type="entry name" value="MOFRL"/>
    <property type="match status" value="1"/>
</dbReference>
<keyword evidence="3" id="KW-0418">Kinase</keyword>
<keyword evidence="3" id="KW-0808">Transferase</keyword>
<sequence>MLNTSTEKHWITNFEELASDKFRKDALLIAEAGLDAIDTDKVIADSIKIDDHDLYIKDKVFNLDDFESIKIIGFGKASSRAAHALEGILKDRISEGAVIDKDPYVCDTVIVHRGTHPRPSLENYAATKEIVSLAEKSGEKDLVIVIVSGGGSALLCWPEVECTKGQELYDNFLKSGETIKELNVVRKHLSTIKGGGLAKLLYPATVVSLIFSDIPGNYYDQVASGPTFKDPTTKEEAKEIIEELNLGNFELFETPKEDLYFEKVHNITLVSNAIALDEMANKAKSLGYEPQILSYENYENARDTLSNLIRISSPKSVILAGGEIKLKVDRPGGSGGRNSFLALKAINKIKNAVFVSLASDGTDNGSSAGAIVDENTLEQANLGSINLEESVAAFDSHNILEKINSIIYTGPTGANVSDLIILLNK</sequence>
<evidence type="ECO:0000259" key="1">
    <source>
        <dbReference type="Pfam" id="PF05161"/>
    </source>
</evidence>
<dbReference type="Proteomes" id="UP000034072">
    <property type="component" value="Unassembled WGS sequence"/>
</dbReference>
<protein>
    <submittedName>
        <fullName evidence="3">Glycerate kinase</fullName>
    </submittedName>
</protein>
<feature type="domain" description="MOFRL-associated" evidence="2">
    <location>
        <begin position="27"/>
        <end position="247"/>
    </location>
</feature>
<dbReference type="InterPro" id="IPR039760">
    <property type="entry name" value="MOFRL_protein"/>
</dbReference>
<comment type="caution">
    <text evidence="3">The sequence shown here is derived from an EMBL/GenBank/DDBJ whole genome shotgun (WGS) entry which is preliminary data.</text>
</comment>
<dbReference type="InterPro" id="IPR007835">
    <property type="entry name" value="MOFRL"/>
</dbReference>